<name>A0A7V2SZE5_9BACT</name>
<reference evidence="1" key="1">
    <citation type="journal article" date="2020" name="mSystems">
        <title>Genome- and Community-Level Interaction Insights into Carbon Utilization and Element Cycling Functions of Hydrothermarchaeota in Hydrothermal Sediment.</title>
        <authorList>
            <person name="Zhou Z."/>
            <person name="Liu Y."/>
            <person name="Xu W."/>
            <person name="Pan J."/>
            <person name="Luo Z.H."/>
            <person name="Li M."/>
        </authorList>
    </citation>
    <scope>NUCLEOTIDE SEQUENCE [LARGE SCALE GENOMIC DNA]</scope>
    <source>
        <strain evidence="1">HyVt-503</strain>
    </source>
</reference>
<evidence type="ECO:0000313" key="1">
    <source>
        <dbReference type="EMBL" id="HFC47074.1"/>
    </source>
</evidence>
<dbReference type="AlphaFoldDB" id="A0A7V2SZE5"/>
<dbReference type="CDD" id="cd15482">
    <property type="entry name" value="Sialidase_non-viral"/>
    <property type="match status" value="1"/>
</dbReference>
<comment type="caution">
    <text evidence="1">The sequence shown here is derived from an EMBL/GenBank/DDBJ whole genome shotgun (WGS) entry which is preliminary data.</text>
</comment>
<accession>A0A7V2SZE5</accession>
<organism evidence="1">
    <name type="scientific">Dissulfuribacter thermophilus</name>
    <dbReference type="NCBI Taxonomy" id="1156395"/>
    <lineage>
        <taxon>Bacteria</taxon>
        <taxon>Pseudomonadati</taxon>
        <taxon>Thermodesulfobacteriota</taxon>
        <taxon>Dissulfuribacteria</taxon>
        <taxon>Dissulfuribacterales</taxon>
        <taxon>Dissulfuribacteraceae</taxon>
        <taxon>Dissulfuribacter</taxon>
    </lineage>
</organism>
<gene>
    <name evidence="1" type="ORF">ENJ63_04250</name>
</gene>
<dbReference type="InterPro" id="IPR036278">
    <property type="entry name" value="Sialidase_sf"/>
</dbReference>
<sequence>MSNSFRNWSGKKRPLTWALIPIFVLTALTVASSLSAQELSLSPATVSLGFENGTYYLKIENIDLDGIPVSAKWGLDFSTANWTLKEASMSVSPDLLFTPDPGIRVEYASNPGAIVDPTTGMIYLYYEDHSQGEGPGAKMIQSSTDGLNFSNPVEEGTLHARLNPRAVLLPDGTWRKYIYNQNDKTLVSESSTDGTNFTRDQGARYTLTEGDNGTFGVYDIYVDHTGGVVMLYVGAMGGADNVRRAYSTDGGNTFYQETDDLLGDKELAHNMKYVDPKTVLLPDGRRRLITMRRGPNGSIPQPGVTAIGELHTFISTNGKDYYHEPGIRLKYSDFTEFEVWSLNDPVMIRLPDGRYRIYVAALITDDSPTATHDAKWVILSATSQ</sequence>
<dbReference type="EMBL" id="DRND01000338">
    <property type="protein sequence ID" value="HFC47074.1"/>
    <property type="molecule type" value="Genomic_DNA"/>
</dbReference>
<dbReference type="SUPFAM" id="SSF50939">
    <property type="entry name" value="Sialidases"/>
    <property type="match status" value="1"/>
</dbReference>
<protein>
    <submittedName>
        <fullName evidence="1">Exo-alpha-sialidase</fullName>
    </submittedName>
</protein>
<proteinExistence type="predicted"/>
<dbReference type="Gene3D" id="2.120.10.10">
    <property type="match status" value="1"/>
</dbReference>
<dbReference type="Proteomes" id="UP000885797">
    <property type="component" value="Unassembled WGS sequence"/>
</dbReference>